<organism evidence="2 3">
    <name type="scientific">Plasmodium falciparum (isolate Dd2)</name>
    <dbReference type="NCBI Taxonomy" id="57267"/>
    <lineage>
        <taxon>Eukaryota</taxon>
        <taxon>Sar</taxon>
        <taxon>Alveolata</taxon>
        <taxon>Apicomplexa</taxon>
        <taxon>Aconoidasida</taxon>
        <taxon>Haemosporida</taxon>
        <taxon>Plasmodiidae</taxon>
        <taxon>Plasmodium</taxon>
        <taxon>Plasmodium (Laverania)</taxon>
    </lineage>
</organism>
<feature type="compositionally biased region" description="Polar residues" evidence="1">
    <location>
        <begin position="24"/>
        <end position="33"/>
    </location>
</feature>
<sequence>MRKNKTKKTEEKKSLPEKEENNCNEDNLPTNGDINDKNVDNISYINYKLKKDSYEKIKT</sequence>
<evidence type="ECO:0000256" key="1">
    <source>
        <dbReference type="SAM" id="MobiDB-lite"/>
    </source>
</evidence>
<gene>
    <name evidence="2" type="ORF">PFDG_05009</name>
</gene>
<evidence type="ECO:0000313" key="3">
    <source>
        <dbReference type="Proteomes" id="UP000054282"/>
    </source>
</evidence>
<reference evidence="3" key="2">
    <citation type="submission" date="2006-09" db="EMBL/GenBank/DDBJ databases">
        <title>The genome sequence of Plasmodium falciparum Dd2.</title>
        <authorList>
            <consortium name="The Broad Institute Genome Sequencing Platform"/>
            <person name="Birren B."/>
            <person name="Lander E."/>
            <person name="Galagan J."/>
            <person name="Nusbaum C."/>
            <person name="Devon K."/>
            <person name="Henn M."/>
            <person name="Jaffe D."/>
            <person name="Butler J."/>
            <person name="Alvarez P."/>
            <person name="Gnerre S."/>
            <person name="Grabherr M."/>
            <person name="Kleber M."/>
            <person name="Mauceli E."/>
            <person name="Brockman W."/>
            <person name="MacCallum I.A."/>
            <person name="Rounsley S."/>
            <person name="Young S."/>
            <person name="LaButti K."/>
            <person name="Pushparaj V."/>
            <person name="DeCaprio D."/>
            <person name="Crawford M."/>
            <person name="Koehrsen M."/>
            <person name="Engels R."/>
            <person name="Montgomery P."/>
            <person name="Pearson M."/>
            <person name="Howarth C."/>
            <person name="Larson L."/>
            <person name="Luoma S."/>
            <person name="White J."/>
            <person name="Kodira C."/>
            <person name="Zeng Q."/>
            <person name="O'Leary S."/>
            <person name="Yandava C."/>
            <person name="Alvarado L."/>
            <person name="Wirth D."/>
            <person name="Volkman S."/>
            <person name="Hartl D."/>
        </authorList>
    </citation>
    <scope>NUCLEOTIDE SEQUENCE [LARGE SCALE GENOMIC DNA]</scope>
</reference>
<accession>A0A0L7MA46</accession>
<reference evidence="3" key="1">
    <citation type="submission" date="2006-09" db="EMBL/GenBank/DDBJ databases">
        <title>Annotation of Plasmodium falciparum Dd2.</title>
        <authorList>
            <consortium name="The Broad Institute Genome Sequencing Platform"/>
            <person name="Volkman S.K."/>
            <person name="Neafsey D.E."/>
            <person name="Dash A.P."/>
            <person name="Chitnis C.E."/>
            <person name="Hartl D.L."/>
            <person name="Young S.K."/>
            <person name="Zeng Q."/>
            <person name="Koehrsen M."/>
            <person name="Alvarado L."/>
            <person name="Berlin A."/>
            <person name="Borenstein D."/>
            <person name="Chapman S.B."/>
            <person name="Chen Z."/>
            <person name="Engels R."/>
            <person name="Freedman E."/>
            <person name="Gellesch M."/>
            <person name="Goldberg J."/>
            <person name="Griggs A."/>
            <person name="Gujja S."/>
            <person name="Heilman E.R."/>
            <person name="Heiman D.I."/>
            <person name="Howarth C."/>
            <person name="Jen D."/>
            <person name="Larson L."/>
            <person name="Mehta T."/>
            <person name="Neiman D."/>
            <person name="Park D."/>
            <person name="Pearson M."/>
            <person name="Roberts A."/>
            <person name="Saif S."/>
            <person name="Shea T."/>
            <person name="Shenoy N."/>
            <person name="Sisk P."/>
            <person name="Stolte C."/>
            <person name="Sykes S."/>
            <person name="Walk T."/>
            <person name="White J."/>
            <person name="Yandava C."/>
            <person name="Haas B."/>
            <person name="Henn M.R."/>
            <person name="Nusbaum C."/>
            <person name="Birren B."/>
        </authorList>
    </citation>
    <scope>NUCLEOTIDE SEQUENCE [LARGE SCALE GENOMIC DNA]</scope>
</reference>
<protein>
    <submittedName>
        <fullName evidence="2">Uncharacterized protein</fullName>
    </submittedName>
</protein>
<dbReference type="Proteomes" id="UP000054282">
    <property type="component" value="Unassembled WGS sequence"/>
</dbReference>
<dbReference type="EMBL" id="GG702469">
    <property type="protein sequence ID" value="KOB89460.1"/>
    <property type="molecule type" value="Genomic_DNA"/>
</dbReference>
<feature type="compositionally biased region" description="Basic and acidic residues" evidence="1">
    <location>
        <begin position="7"/>
        <end position="21"/>
    </location>
</feature>
<feature type="region of interest" description="Disordered" evidence="1">
    <location>
        <begin position="1"/>
        <end position="40"/>
    </location>
</feature>
<evidence type="ECO:0000313" key="2">
    <source>
        <dbReference type="EMBL" id="KOB89460.1"/>
    </source>
</evidence>
<dbReference type="KEGG" id="pfd:PFDG_05009"/>
<name>A0A0L7MA46_PLAF4</name>
<dbReference type="AlphaFoldDB" id="A0A0L7MA46"/>
<proteinExistence type="predicted"/>